<accession>A0A829YBM5</accession>
<reference evidence="3" key="1">
    <citation type="submission" date="2020-01" db="EMBL/GenBank/DDBJ databases">
        <title>'Steroidobacter agaridevorans' sp. nov., agar-degrading bacteria isolated from rhizosphere soils.</title>
        <authorList>
            <person name="Ikenaga M."/>
            <person name="Kataoka M."/>
            <person name="Murouchi A."/>
            <person name="Katsuragi S."/>
            <person name="Sakai M."/>
        </authorList>
    </citation>
    <scope>NUCLEOTIDE SEQUENCE [LARGE SCALE GENOMIC DNA]</scope>
    <source>
        <strain evidence="3">YU21-B</strain>
    </source>
</reference>
<evidence type="ECO:0000313" key="2">
    <source>
        <dbReference type="EMBL" id="GFE80066.1"/>
    </source>
</evidence>
<organism evidence="2 3">
    <name type="scientific">Steroidobacter agaridevorans</name>
    <dbReference type="NCBI Taxonomy" id="2695856"/>
    <lineage>
        <taxon>Bacteria</taxon>
        <taxon>Pseudomonadati</taxon>
        <taxon>Pseudomonadota</taxon>
        <taxon>Gammaproteobacteria</taxon>
        <taxon>Steroidobacterales</taxon>
        <taxon>Steroidobacteraceae</taxon>
        <taxon>Steroidobacter</taxon>
    </lineage>
</organism>
<dbReference type="EMBL" id="BLJN01000002">
    <property type="protein sequence ID" value="GFE80066.1"/>
    <property type="molecule type" value="Genomic_DNA"/>
</dbReference>
<evidence type="ECO:0000256" key="1">
    <source>
        <dbReference type="SAM" id="MobiDB-lite"/>
    </source>
</evidence>
<dbReference type="AlphaFoldDB" id="A0A829YBM5"/>
<dbReference type="Proteomes" id="UP000445000">
    <property type="component" value="Unassembled WGS sequence"/>
</dbReference>
<protein>
    <submittedName>
        <fullName evidence="2">Uncharacterized protein</fullName>
    </submittedName>
</protein>
<evidence type="ECO:0000313" key="3">
    <source>
        <dbReference type="Proteomes" id="UP000445000"/>
    </source>
</evidence>
<feature type="region of interest" description="Disordered" evidence="1">
    <location>
        <begin position="98"/>
        <end position="119"/>
    </location>
</feature>
<gene>
    <name evidence="2" type="ORF">GCM10011487_20660</name>
</gene>
<proteinExistence type="predicted"/>
<sequence length="119" mass="12894">MRIERKHAERIADTEGAVSEGCHEVRDDVQLRLGKAEAHRCRNIGDDMDRHTDPLPIDANQPISSHFAQAGAKVQAARVRSVVKAHVRNELLAGAEARAGMRARSPAAGSARQSVVKLA</sequence>
<name>A0A829YBM5_9GAMM</name>
<keyword evidence="3" id="KW-1185">Reference proteome</keyword>
<comment type="caution">
    <text evidence="2">The sequence shown here is derived from an EMBL/GenBank/DDBJ whole genome shotgun (WGS) entry which is preliminary data.</text>
</comment>